<dbReference type="KEGG" id="vg:9925914"/>
<dbReference type="RefSeq" id="YP_004009640.1">
    <property type="nucleotide sequence ID" value="NC_014661.1"/>
</dbReference>
<proteinExistence type="predicted"/>
<dbReference type="OrthoDB" id="40601at10239"/>
<accession>E5E404</accession>
<dbReference type="InterPro" id="IPR058010">
    <property type="entry name" value="Y01A"/>
</dbReference>
<dbReference type="Proteomes" id="UP000008730">
    <property type="component" value="Segment"/>
</dbReference>
<evidence type="ECO:0000313" key="1">
    <source>
        <dbReference type="EMBL" id="ADG35988.1"/>
    </source>
</evidence>
<sequence length="97" mass="11410">MGIYYGVFYKDKDGYEILVQDEDRMLVFPNKAVASAQCAKYVEKVINILNPVIKYKKVRVSIFRSKMEMIEPPKLEDWVRQELVQKSRTCFVKQITA</sequence>
<gene>
    <name evidence="1" type="ORF">Acj61p023</name>
</gene>
<keyword evidence="2" id="KW-1185">Reference proteome</keyword>
<reference evidence="1 2" key="1">
    <citation type="journal article" date="2010" name="Virol. J.">
        <title>Genomes of the T4-related bacteriophages as windows on microbial genome evolution.</title>
        <authorList>
            <person name="Petrov V.M."/>
            <person name="Ratnayaka S."/>
            <person name="Nolan J.M."/>
            <person name="Miller E.S."/>
            <person name="Karam J.D."/>
        </authorList>
    </citation>
    <scope>NUCLEOTIDE SEQUENCE [LARGE SCALE GENOMIC DNA]</scope>
</reference>
<organism evidence="1 2">
    <name type="scientific">Acinetobacter phage Acj61</name>
    <dbReference type="NCBI Taxonomy" id="760732"/>
    <lineage>
        <taxon>Viruses</taxon>
        <taxon>Duplodnaviria</taxon>
        <taxon>Heunggongvirae</taxon>
        <taxon>Uroviricota</taxon>
        <taxon>Caudoviricetes</taxon>
        <taxon>Pantevenvirales</taxon>
        <taxon>Straboviridae</taxon>
        <taxon>Twarogvirinae</taxon>
        <taxon>Lasallevirus</taxon>
        <taxon>Lasallevirus Acj61</taxon>
        <taxon>Acinetobacter virus Acj61</taxon>
    </lineage>
</organism>
<evidence type="ECO:0000313" key="2">
    <source>
        <dbReference type="Proteomes" id="UP000008730"/>
    </source>
</evidence>
<dbReference type="Pfam" id="PF25693">
    <property type="entry name" value="Phage_Y01A"/>
    <property type="match status" value="1"/>
</dbReference>
<protein>
    <submittedName>
        <fullName evidence="1">Uncharacterized protein</fullName>
    </submittedName>
</protein>
<name>E5E404_9CAUD</name>
<dbReference type="EMBL" id="GU911519">
    <property type="protein sequence ID" value="ADG35988.1"/>
    <property type="molecule type" value="Genomic_DNA"/>
</dbReference>
<dbReference type="GeneID" id="9925914"/>